<gene>
    <name evidence="1" type="ORF">TU35_002040</name>
</gene>
<keyword evidence="1" id="KW-0689">Ribosomal protein</keyword>
<reference evidence="1" key="1">
    <citation type="submission" date="2024-07" db="EMBL/GenBank/DDBJ databases">
        <title>Metagenome and Metagenome-Assembled Genomes of Archaea from a hot spring from the geothermal field of Los Azufres, Mexico.</title>
        <authorList>
            <person name="Marin-Paredes R."/>
            <person name="Martinez-Romero E."/>
            <person name="Servin-Garciduenas L.E."/>
        </authorList>
    </citation>
    <scope>NUCLEOTIDE SEQUENCE</scope>
</reference>
<sequence>MAERQQAVAQEKVVVSKRDTWAAKKWYTVYAPTYLGGMAVAEVPASEPQKLIGRTLEVSLFDLTKDISHLPIKLRFQINRVDGDGARTRFKGLELSRDYIRSLVRRGSSKVMAYVDVETKDGWRLRLSVMGITAARVSTSRKSAVRKAFASAAAQKASSSDIGSFLKEVLEGGMAAELFLQAKKIYPMRKVEVAKIKVLRYPKSEEVARVEAVAEAQKTSTPS</sequence>
<accession>A0ACC6UYX5</accession>
<protein>
    <submittedName>
        <fullName evidence="1">30S ribosomal protein S3ae</fullName>
    </submittedName>
</protein>
<evidence type="ECO:0000313" key="1">
    <source>
        <dbReference type="EMBL" id="MFB6490022.1"/>
    </source>
</evidence>
<keyword evidence="1" id="KW-0687">Ribonucleoprotein</keyword>
<comment type="caution">
    <text evidence="1">The sequence shown here is derived from an EMBL/GenBank/DDBJ whole genome shotgun (WGS) entry which is preliminary data.</text>
</comment>
<evidence type="ECO:0000313" key="2">
    <source>
        <dbReference type="Proteomes" id="UP000033636"/>
    </source>
</evidence>
<proteinExistence type="predicted"/>
<dbReference type="Proteomes" id="UP000033636">
    <property type="component" value="Unassembled WGS sequence"/>
</dbReference>
<organism evidence="1 2">
    <name type="scientific">Thermoproteus sp. AZ2</name>
    <dbReference type="NCBI Taxonomy" id="1609232"/>
    <lineage>
        <taxon>Archaea</taxon>
        <taxon>Thermoproteota</taxon>
        <taxon>Thermoprotei</taxon>
        <taxon>Thermoproteales</taxon>
        <taxon>Thermoproteaceae</taxon>
        <taxon>Thermoproteus</taxon>
    </lineage>
</organism>
<dbReference type="EMBL" id="JZWT02000004">
    <property type="protein sequence ID" value="MFB6490022.1"/>
    <property type="molecule type" value="Genomic_DNA"/>
</dbReference>
<name>A0ACC6UYX5_9CREN</name>